<comment type="cofactor">
    <cofactor evidence="19">
        <name>Mg(2+)</name>
        <dbReference type="ChEBI" id="CHEBI:18420"/>
    </cofactor>
    <cofactor evidence="19">
        <name>Mn(2+)</name>
        <dbReference type="ChEBI" id="CHEBI:29035"/>
    </cofactor>
    <text evidence="19">Binds 2 divalent metal cations per subunit. Magnesium or manganese.</text>
</comment>
<dbReference type="Gene3D" id="3.90.870.10">
    <property type="entry name" value="DHBP synthase"/>
    <property type="match status" value="1"/>
</dbReference>
<feature type="binding site" evidence="19">
    <location>
        <begin position="319"/>
        <end position="321"/>
    </location>
    <ligand>
        <name>GTP</name>
        <dbReference type="ChEBI" id="CHEBI:37565"/>
    </ligand>
</feature>
<comment type="catalytic activity">
    <reaction evidence="1 19">
        <text>D-ribulose 5-phosphate = (2S)-2-hydroxy-3-oxobutyl phosphate + formate + H(+)</text>
        <dbReference type="Rhea" id="RHEA:18457"/>
        <dbReference type="ChEBI" id="CHEBI:15378"/>
        <dbReference type="ChEBI" id="CHEBI:15740"/>
        <dbReference type="ChEBI" id="CHEBI:58121"/>
        <dbReference type="ChEBI" id="CHEBI:58830"/>
        <dbReference type="EC" id="4.1.99.12"/>
    </reaction>
</comment>
<comment type="cofactor">
    <cofactor evidence="2">
        <name>Mn(2+)</name>
        <dbReference type="ChEBI" id="CHEBI:29035"/>
    </cofactor>
</comment>
<evidence type="ECO:0000256" key="3">
    <source>
        <dbReference type="ARBA" id="ARBA00002284"/>
    </source>
</evidence>
<name>A0A8J3R351_9ACTN</name>
<proteinExistence type="inferred from homology"/>
<keyword evidence="9 19" id="KW-0547">Nucleotide-binding</keyword>
<feature type="binding site" evidence="19">
    <location>
        <position position="291"/>
    </location>
    <ligand>
        <name>Zn(2+)</name>
        <dbReference type="ChEBI" id="CHEBI:29105"/>
        <note>catalytic</note>
    </ligand>
</feature>
<feature type="binding site" evidence="19">
    <location>
        <position position="381"/>
    </location>
    <ligand>
        <name>GTP</name>
        <dbReference type="ChEBI" id="CHEBI:37565"/>
    </ligand>
</feature>
<evidence type="ECO:0000256" key="4">
    <source>
        <dbReference type="ARBA" id="ARBA00004853"/>
    </source>
</evidence>
<evidence type="ECO:0000256" key="12">
    <source>
        <dbReference type="ARBA" id="ARBA00022842"/>
    </source>
</evidence>
<accession>A0A8J3R351</accession>
<dbReference type="NCBIfam" id="NF001591">
    <property type="entry name" value="PRK00393.1"/>
    <property type="match status" value="1"/>
</dbReference>
<keyword evidence="16 19" id="KW-0511">Multifunctional enzyme</keyword>
<dbReference type="CDD" id="cd00641">
    <property type="entry name" value="GTP_cyclohydro2"/>
    <property type="match status" value="1"/>
</dbReference>
<feature type="binding site" evidence="19">
    <location>
        <position position="166"/>
    </location>
    <ligand>
        <name>Mg(2+)</name>
        <dbReference type="ChEBI" id="CHEBI:18420"/>
        <label>2</label>
    </ligand>
</feature>
<evidence type="ECO:0000256" key="20">
    <source>
        <dbReference type="SAM" id="MobiDB-lite"/>
    </source>
</evidence>
<dbReference type="HAMAP" id="MF_00180">
    <property type="entry name" value="RibB"/>
    <property type="match status" value="1"/>
</dbReference>
<keyword evidence="13 19" id="KW-0342">GTP-binding</keyword>
<evidence type="ECO:0000256" key="13">
    <source>
        <dbReference type="ARBA" id="ARBA00023134"/>
    </source>
</evidence>
<dbReference type="EC" id="4.1.99.12" evidence="19"/>
<evidence type="ECO:0000256" key="19">
    <source>
        <dbReference type="HAMAP-Rule" id="MF_01283"/>
    </source>
</evidence>
<dbReference type="Pfam" id="PF00926">
    <property type="entry name" value="DHBP_synthase"/>
    <property type="match status" value="1"/>
</dbReference>
<dbReference type="InterPro" id="IPR032677">
    <property type="entry name" value="GTP_cyclohydro_II"/>
</dbReference>
<dbReference type="PANTHER" id="PTHR21327">
    <property type="entry name" value="GTP CYCLOHYDROLASE II-RELATED"/>
    <property type="match status" value="1"/>
</dbReference>
<keyword evidence="7 19" id="KW-0686">Riboflavin biosynthesis</keyword>
<dbReference type="NCBIfam" id="TIGR00505">
    <property type="entry name" value="ribA"/>
    <property type="match status" value="1"/>
</dbReference>
<feature type="binding site" evidence="19">
    <location>
        <position position="341"/>
    </location>
    <ligand>
        <name>GTP</name>
        <dbReference type="ChEBI" id="CHEBI:37565"/>
    </ligand>
</feature>
<dbReference type="GO" id="GO:0003935">
    <property type="term" value="F:GTP cyclohydrolase II activity"/>
    <property type="evidence" value="ECO:0007669"/>
    <property type="project" value="UniProtKB-UniRule"/>
</dbReference>
<dbReference type="InterPro" id="IPR016299">
    <property type="entry name" value="Riboflavin_synth_RibBA"/>
</dbReference>
<feature type="binding site" evidence="19">
    <location>
        <position position="293"/>
    </location>
    <ligand>
        <name>Zn(2+)</name>
        <dbReference type="ChEBI" id="CHEBI:29105"/>
        <note>catalytic</note>
    </ligand>
</feature>
<feature type="domain" description="GTP cyclohydrolase II" evidence="21">
    <location>
        <begin position="231"/>
        <end position="396"/>
    </location>
</feature>
<dbReference type="InterPro" id="IPR017945">
    <property type="entry name" value="DHBP_synth_RibB-like_a/b_dom"/>
</dbReference>
<feature type="binding site" evidence="19">
    <location>
        <begin position="163"/>
        <end position="167"/>
    </location>
    <ligand>
        <name>D-ribulose 5-phosphate</name>
        <dbReference type="ChEBI" id="CHEBI:58121"/>
    </ligand>
</feature>
<dbReference type="UniPathway" id="UPA00275">
    <property type="reaction ID" value="UER00399"/>
</dbReference>
<comment type="pathway">
    <text evidence="4 19">Cofactor biosynthesis; riboflavin biosynthesis; 5-amino-6-(D-ribitylamino)uracil from GTP: step 1/4.</text>
</comment>
<comment type="caution">
    <text evidence="22">The sequence shown here is derived from an EMBL/GenBank/DDBJ whole genome shotgun (WGS) entry which is preliminary data.</text>
</comment>
<keyword evidence="14 19" id="KW-0464">Manganese</keyword>
<dbReference type="SUPFAM" id="SSF55821">
    <property type="entry name" value="YrdC/RibB"/>
    <property type="match status" value="1"/>
</dbReference>
<feature type="binding site" evidence="19">
    <location>
        <position position="376"/>
    </location>
    <ligand>
        <name>GTP</name>
        <dbReference type="ChEBI" id="CHEBI:37565"/>
    </ligand>
</feature>
<reference evidence="22" key="1">
    <citation type="submission" date="2021-01" db="EMBL/GenBank/DDBJ databases">
        <title>Whole genome shotgun sequence of Sphaerimonospora thailandensis NBRC 107569.</title>
        <authorList>
            <person name="Komaki H."/>
            <person name="Tamura T."/>
        </authorList>
    </citation>
    <scope>NUCLEOTIDE SEQUENCE</scope>
    <source>
        <strain evidence="22">NBRC 107569</strain>
    </source>
</reference>
<feature type="region of interest" description="DHBP synthase" evidence="19">
    <location>
        <begin position="1"/>
        <end position="224"/>
    </location>
</feature>
<dbReference type="GO" id="GO:0005525">
    <property type="term" value="F:GTP binding"/>
    <property type="evidence" value="ECO:0007669"/>
    <property type="project" value="UniProtKB-KW"/>
</dbReference>
<evidence type="ECO:0000256" key="7">
    <source>
        <dbReference type="ARBA" id="ARBA00022619"/>
    </source>
</evidence>
<keyword evidence="12 19" id="KW-0460">Magnesium</keyword>
<keyword evidence="10 19" id="KW-0378">Hydrolase</keyword>
<feature type="binding site" evidence="19">
    <location>
        <begin position="275"/>
        <end position="279"/>
    </location>
    <ligand>
        <name>GTP</name>
        <dbReference type="ChEBI" id="CHEBI:37565"/>
    </ligand>
</feature>
<dbReference type="Pfam" id="PF00925">
    <property type="entry name" value="GTP_cyclohydro2"/>
    <property type="match status" value="1"/>
</dbReference>
<evidence type="ECO:0000256" key="15">
    <source>
        <dbReference type="ARBA" id="ARBA00023239"/>
    </source>
</evidence>
<evidence type="ECO:0000256" key="14">
    <source>
        <dbReference type="ARBA" id="ARBA00023211"/>
    </source>
</evidence>
<gene>
    <name evidence="19 22" type="primary">ribBA</name>
    <name evidence="22" type="ORF">Mth01_04500</name>
</gene>
<dbReference type="GO" id="GO:0000287">
    <property type="term" value="F:magnesium ion binding"/>
    <property type="evidence" value="ECO:0007669"/>
    <property type="project" value="UniProtKB-UniRule"/>
</dbReference>
<evidence type="ECO:0000256" key="18">
    <source>
        <dbReference type="ARBA" id="ARBA00049295"/>
    </source>
</evidence>
<feature type="active site" description="Proton acceptor; for GTP cyclohydrolase activity" evidence="19">
    <location>
        <position position="353"/>
    </location>
</feature>
<feature type="binding site" evidence="19">
    <location>
        <begin position="50"/>
        <end position="51"/>
    </location>
    <ligand>
        <name>D-ribulose 5-phosphate</name>
        <dbReference type="ChEBI" id="CHEBI:58121"/>
    </ligand>
</feature>
<feature type="binding site" evidence="19">
    <location>
        <position position="51"/>
    </location>
    <ligand>
        <name>Mg(2+)</name>
        <dbReference type="ChEBI" id="CHEBI:18420"/>
        <label>1</label>
    </ligand>
</feature>
<comment type="pathway">
    <text evidence="5 19">Cofactor biosynthesis; riboflavin biosynthesis; 2-hydroxy-3-oxobutyl phosphate from D-ribulose 5-phosphate: step 1/1.</text>
</comment>
<evidence type="ECO:0000256" key="8">
    <source>
        <dbReference type="ARBA" id="ARBA00022723"/>
    </source>
</evidence>
<dbReference type="GO" id="GO:0005829">
    <property type="term" value="C:cytosol"/>
    <property type="evidence" value="ECO:0007669"/>
    <property type="project" value="TreeGrafter"/>
</dbReference>
<organism evidence="22 23">
    <name type="scientific">Sphaerimonospora thailandensis</name>
    <dbReference type="NCBI Taxonomy" id="795644"/>
    <lineage>
        <taxon>Bacteria</taxon>
        <taxon>Bacillati</taxon>
        <taxon>Actinomycetota</taxon>
        <taxon>Actinomycetes</taxon>
        <taxon>Streptosporangiales</taxon>
        <taxon>Streptosporangiaceae</taxon>
        <taxon>Sphaerimonospora</taxon>
    </lineage>
</organism>
<evidence type="ECO:0000256" key="10">
    <source>
        <dbReference type="ARBA" id="ARBA00022801"/>
    </source>
</evidence>
<comment type="catalytic activity">
    <reaction evidence="18 19">
        <text>GTP + 4 H2O = 2,5-diamino-6-hydroxy-4-(5-phosphoribosylamino)-pyrimidine + formate + 2 phosphate + 3 H(+)</text>
        <dbReference type="Rhea" id="RHEA:23704"/>
        <dbReference type="ChEBI" id="CHEBI:15377"/>
        <dbReference type="ChEBI" id="CHEBI:15378"/>
        <dbReference type="ChEBI" id="CHEBI:15740"/>
        <dbReference type="ChEBI" id="CHEBI:37565"/>
        <dbReference type="ChEBI" id="CHEBI:43474"/>
        <dbReference type="ChEBI" id="CHEBI:58614"/>
        <dbReference type="EC" id="3.5.4.25"/>
    </reaction>
</comment>
<dbReference type="SUPFAM" id="SSF142695">
    <property type="entry name" value="RibA-like"/>
    <property type="match status" value="1"/>
</dbReference>
<evidence type="ECO:0000313" key="22">
    <source>
        <dbReference type="EMBL" id="GIH68197.1"/>
    </source>
</evidence>
<dbReference type="GO" id="GO:0030145">
    <property type="term" value="F:manganese ion binding"/>
    <property type="evidence" value="ECO:0007669"/>
    <property type="project" value="UniProtKB-UniRule"/>
</dbReference>
<sequence>MTGGGGGGVTEDRLDPMNERDPMIKLDPIERAIADIRDGRPAVVVDDENRENEGDLIFAAAKATPELLAFMIRHTSGVICVGMEGATLDRLGLPLMVHDNRERLRTAYTISVDARDGVTTGISAADRARTIRTLCDSATEPYELVRPGHIFPLRYREGGVLVRRGHTEAAVDLARLAGLSGAGALAEIVNDDGTMARLPRLREFADEHDLALVSIEQLVEHRKRSERMVTRVAETRIPNRYGMWRAYGFASALDGGEHVALVYGDLDGGENVLVRAHSECLTGDVLGSLRCDCGVQLDNAMRMIAEEGRGVVVYLRGHEGRGIGLLAKLRAYGLQDNGSDTVDANVELGLPVDAREFSNAGQMLADLGVKSVRLLTNNPAKVRGMDGYGVKVLGREPMPVAMNPYNETYLSAKRERLGHHIPEGGIA</sequence>
<dbReference type="FunFam" id="3.90.870.10:FF:000001">
    <property type="entry name" value="Riboflavin biosynthesis protein RibBA"/>
    <property type="match status" value="1"/>
</dbReference>
<dbReference type="EMBL" id="BOOG01000007">
    <property type="protein sequence ID" value="GIH68197.1"/>
    <property type="molecule type" value="Genomic_DNA"/>
</dbReference>
<feature type="site" description="Essential for DHBP synthase activity" evidence="19">
    <location>
        <position position="149"/>
    </location>
</feature>
<comment type="cofactor">
    <cofactor evidence="19">
        <name>Zn(2+)</name>
        <dbReference type="ChEBI" id="CHEBI:29105"/>
    </cofactor>
    <text evidence="19">Binds 1 zinc ion per subunit.</text>
</comment>
<dbReference type="PIRSF" id="PIRSF001259">
    <property type="entry name" value="RibA"/>
    <property type="match status" value="1"/>
</dbReference>
<dbReference type="NCBIfam" id="NF006803">
    <property type="entry name" value="PRK09311.1"/>
    <property type="match status" value="1"/>
</dbReference>
<feature type="binding site" evidence="19">
    <location>
        <position position="51"/>
    </location>
    <ligand>
        <name>Mg(2+)</name>
        <dbReference type="ChEBI" id="CHEBI:18420"/>
        <label>2</label>
    </ligand>
</feature>
<keyword evidence="15 19" id="KW-0456">Lyase</keyword>
<evidence type="ECO:0000313" key="23">
    <source>
        <dbReference type="Proteomes" id="UP000610966"/>
    </source>
</evidence>
<dbReference type="GO" id="GO:0009231">
    <property type="term" value="P:riboflavin biosynthetic process"/>
    <property type="evidence" value="ECO:0007669"/>
    <property type="project" value="UniProtKB-UniRule"/>
</dbReference>
<dbReference type="GO" id="GO:0008270">
    <property type="term" value="F:zinc ion binding"/>
    <property type="evidence" value="ECO:0007669"/>
    <property type="project" value="UniProtKB-UniRule"/>
</dbReference>
<dbReference type="InterPro" id="IPR036144">
    <property type="entry name" value="RibA-like_sf"/>
</dbReference>
<feature type="binding site" evidence="19">
    <location>
        <position position="296"/>
    </location>
    <ligand>
        <name>GTP</name>
        <dbReference type="ChEBI" id="CHEBI:37565"/>
    </ligand>
</feature>
<feature type="binding site" evidence="19">
    <location>
        <position position="280"/>
    </location>
    <ligand>
        <name>Zn(2+)</name>
        <dbReference type="ChEBI" id="CHEBI:29105"/>
        <note>catalytic</note>
    </ligand>
</feature>
<feature type="active site" description="Nucleophile; for GTP cyclohydrolase activity" evidence="19">
    <location>
        <position position="355"/>
    </location>
</feature>
<dbReference type="InterPro" id="IPR000926">
    <property type="entry name" value="RibA"/>
</dbReference>
<comment type="similarity">
    <text evidence="6 19">In the N-terminal section; belongs to the DHBP synthase family.</text>
</comment>
<dbReference type="PANTHER" id="PTHR21327:SF18">
    <property type="entry name" value="3,4-DIHYDROXY-2-BUTANONE 4-PHOSPHATE SYNTHASE"/>
    <property type="match status" value="1"/>
</dbReference>
<keyword evidence="8 19" id="KW-0479">Metal-binding</keyword>
<dbReference type="GO" id="GO:0008686">
    <property type="term" value="F:3,4-dihydroxy-2-butanone-4-phosphate synthase activity"/>
    <property type="evidence" value="ECO:0007669"/>
    <property type="project" value="UniProtKB-UniRule"/>
</dbReference>
<dbReference type="Gene3D" id="3.40.50.10990">
    <property type="entry name" value="GTP cyclohydrolase II"/>
    <property type="match status" value="1"/>
</dbReference>
<evidence type="ECO:0000256" key="16">
    <source>
        <dbReference type="ARBA" id="ARBA00023268"/>
    </source>
</evidence>
<dbReference type="InterPro" id="IPR000422">
    <property type="entry name" value="DHBP_synthase_RibB"/>
</dbReference>
<evidence type="ECO:0000256" key="5">
    <source>
        <dbReference type="ARBA" id="ARBA00004904"/>
    </source>
</evidence>
<feature type="region of interest" description="Disordered" evidence="20">
    <location>
        <begin position="1"/>
        <end position="21"/>
    </location>
</feature>
<comment type="function">
    <text evidence="17 19">Catalyzes the conversion of GTP to 2,5-diamino-6-ribosylamino-4(3H)-pyrimidinone 5'-phosphate (DARP), formate and pyrophosphate.</text>
</comment>
<keyword evidence="23" id="KW-1185">Reference proteome</keyword>
<comment type="function">
    <text evidence="3 19">Catalyzes the conversion of D-ribulose 5-phosphate to formate and 3,4-dihydroxy-2-butanone 4-phosphate.</text>
</comment>
<dbReference type="AlphaFoldDB" id="A0A8J3R351"/>
<evidence type="ECO:0000256" key="9">
    <source>
        <dbReference type="ARBA" id="ARBA00022741"/>
    </source>
</evidence>
<dbReference type="FunFam" id="3.40.50.10990:FF:000001">
    <property type="entry name" value="Riboflavin biosynthesis protein RibBA"/>
    <property type="match status" value="1"/>
</dbReference>
<dbReference type="Proteomes" id="UP000610966">
    <property type="component" value="Unassembled WGS sequence"/>
</dbReference>
<comment type="similarity">
    <text evidence="19">In the C-terminal section; belongs to the GTP cyclohydrolase II family.</text>
</comment>
<dbReference type="HAMAP" id="MF_01283">
    <property type="entry name" value="RibBA"/>
    <property type="match status" value="1"/>
</dbReference>
<feature type="compositionally biased region" description="Basic and acidic residues" evidence="20">
    <location>
        <begin position="10"/>
        <end position="21"/>
    </location>
</feature>
<evidence type="ECO:0000259" key="21">
    <source>
        <dbReference type="Pfam" id="PF00925"/>
    </source>
</evidence>
<dbReference type="HAMAP" id="MF_00179">
    <property type="entry name" value="RibA"/>
    <property type="match status" value="1"/>
</dbReference>
<feature type="region of interest" description="GTP cyclohydrolase II" evidence="19">
    <location>
        <begin position="225"/>
        <end position="427"/>
    </location>
</feature>
<feature type="binding site" evidence="19">
    <location>
        <position position="55"/>
    </location>
    <ligand>
        <name>D-ribulose 5-phosphate</name>
        <dbReference type="ChEBI" id="CHEBI:58121"/>
    </ligand>
</feature>
<evidence type="ECO:0000256" key="1">
    <source>
        <dbReference type="ARBA" id="ARBA00000141"/>
    </source>
</evidence>
<evidence type="ECO:0000256" key="17">
    <source>
        <dbReference type="ARBA" id="ARBA00043932"/>
    </source>
</evidence>
<evidence type="ECO:0000256" key="11">
    <source>
        <dbReference type="ARBA" id="ARBA00022833"/>
    </source>
</evidence>
<keyword evidence="11 19" id="KW-0862">Zinc</keyword>
<feature type="site" description="Essential for DHBP synthase activity" evidence="19">
    <location>
        <position position="187"/>
    </location>
</feature>
<evidence type="ECO:0000256" key="6">
    <source>
        <dbReference type="ARBA" id="ARBA00005520"/>
    </source>
</evidence>
<feature type="binding site" evidence="19">
    <location>
        <position position="187"/>
    </location>
    <ligand>
        <name>D-ribulose 5-phosphate</name>
        <dbReference type="ChEBI" id="CHEBI:58121"/>
    </ligand>
</feature>
<protein>
    <recommendedName>
        <fullName evidence="19">Riboflavin biosynthesis protein RibBA</fullName>
    </recommendedName>
    <domain>
        <recommendedName>
            <fullName evidence="19">3,4-dihydroxy-2-butanone 4-phosphate synthase</fullName>
            <shortName evidence="19">DHBP synthase</shortName>
            <ecNumber evidence="19">4.1.99.12</ecNumber>
        </recommendedName>
    </domain>
    <domain>
        <recommendedName>
            <fullName evidence="19">GTP cyclohydrolase-2</fullName>
            <ecNumber evidence="19">3.5.4.25</ecNumber>
        </recommendedName>
        <alternativeName>
            <fullName evidence="19">GTP cyclohydrolase II</fullName>
        </alternativeName>
    </domain>
</protein>
<dbReference type="NCBIfam" id="TIGR00506">
    <property type="entry name" value="ribB"/>
    <property type="match status" value="1"/>
</dbReference>
<evidence type="ECO:0000256" key="2">
    <source>
        <dbReference type="ARBA" id="ARBA00001936"/>
    </source>
</evidence>
<dbReference type="EC" id="3.5.4.25" evidence="19"/>